<comment type="caution">
    <text evidence="3">The sequence shown here is derived from an EMBL/GenBank/DDBJ whole genome shotgun (WGS) entry which is preliminary data.</text>
</comment>
<evidence type="ECO:0000313" key="3">
    <source>
        <dbReference type="EMBL" id="MCB6182804.1"/>
    </source>
</evidence>
<dbReference type="Proteomes" id="UP001165395">
    <property type="component" value="Unassembled WGS sequence"/>
</dbReference>
<dbReference type="RefSeq" id="WP_227178903.1">
    <property type="nucleotide sequence ID" value="NZ_JAJBZT010000002.1"/>
</dbReference>
<accession>A0ABS8D3N0</accession>
<evidence type="ECO:0000256" key="1">
    <source>
        <dbReference type="SAM" id="MobiDB-lite"/>
    </source>
</evidence>
<sequence length="213" mass="24244">MRSIYRCVWITSTICMAQYSHAELYRWVDEAGHVQYSDKNPGTTKSGTTVMTPRGTLIKKTDGVLTPEEKLQREQDAKAKREQDRQKEEAFLRDKALVSSFDSTAEIDRKRDRNLQQIQGDINSLRSRFKSTEARLNAYHTQSAMLQKSGKPVPEDLNKDIKDTEVDLLATKRALDGKLADKQRIIAQAEADKKRFLELTQDPAKTALTTPSK</sequence>
<dbReference type="EMBL" id="JAJBZT010000002">
    <property type="protein sequence ID" value="MCB6182804.1"/>
    <property type="molecule type" value="Genomic_DNA"/>
</dbReference>
<dbReference type="Pfam" id="PF13511">
    <property type="entry name" value="DUF4124"/>
    <property type="match status" value="1"/>
</dbReference>
<name>A0ABS8D3N0_9NEIS</name>
<gene>
    <name evidence="3" type="ORF">LIN78_04475</name>
</gene>
<evidence type="ECO:0000313" key="4">
    <source>
        <dbReference type="Proteomes" id="UP001165395"/>
    </source>
</evidence>
<keyword evidence="4" id="KW-1185">Reference proteome</keyword>
<proteinExistence type="predicted"/>
<dbReference type="InterPro" id="IPR025392">
    <property type="entry name" value="DUF4124"/>
</dbReference>
<evidence type="ECO:0000259" key="2">
    <source>
        <dbReference type="Pfam" id="PF13511"/>
    </source>
</evidence>
<organism evidence="3 4">
    <name type="scientific">Leeia speluncae</name>
    <dbReference type="NCBI Taxonomy" id="2884804"/>
    <lineage>
        <taxon>Bacteria</taxon>
        <taxon>Pseudomonadati</taxon>
        <taxon>Pseudomonadota</taxon>
        <taxon>Betaproteobacteria</taxon>
        <taxon>Neisseriales</taxon>
        <taxon>Leeiaceae</taxon>
        <taxon>Leeia</taxon>
    </lineage>
</organism>
<protein>
    <submittedName>
        <fullName evidence="3">DUF4124 domain-containing protein</fullName>
    </submittedName>
</protein>
<feature type="domain" description="DUF4124" evidence="2">
    <location>
        <begin position="15"/>
        <end position="50"/>
    </location>
</feature>
<feature type="region of interest" description="Disordered" evidence="1">
    <location>
        <begin position="66"/>
        <end position="88"/>
    </location>
</feature>
<reference evidence="3" key="1">
    <citation type="submission" date="2021-10" db="EMBL/GenBank/DDBJ databases">
        <title>The complete genome sequence of Leeia sp. TBRC 13508.</title>
        <authorList>
            <person name="Charoenyingcharoen P."/>
            <person name="Yukphan P."/>
        </authorList>
    </citation>
    <scope>NUCLEOTIDE SEQUENCE</scope>
    <source>
        <strain evidence="3">TBRC 13508</strain>
    </source>
</reference>